<keyword evidence="2" id="KW-1185">Reference proteome</keyword>
<evidence type="ECO:0000313" key="4">
    <source>
        <dbReference type="RefSeq" id="XP_034235757.1"/>
    </source>
</evidence>
<dbReference type="RefSeq" id="XP_034235756.1">
    <property type="nucleotide sequence ID" value="XM_034379865.1"/>
</dbReference>
<reference evidence="3 4" key="1">
    <citation type="submission" date="2025-04" db="UniProtKB">
        <authorList>
            <consortium name="RefSeq"/>
        </authorList>
    </citation>
    <scope>IDENTIFICATION</scope>
    <source>
        <tissue evidence="3 4">Total insect</tissue>
    </source>
</reference>
<dbReference type="Pfam" id="PF12259">
    <property type="entry name" value="Baculo_F"/>
    <property type="match status" value="1"/>
</dbReference>
<evidence type="ECO:0000313" key="3">
    <source>
        <dbReference type="RefSeq" id="XP_034235756.1"/>
    </source>
</evidence>
<keyword evidence="1" id="KW-0472">Membrane</keyword>
<evidence type="ECO:0000256" key="1">
    <source>
        <dbReference type="SAM" id="Phobius"/>
    </source>
</evidence>
<accession>A0A6P8YGS9</accession>
<organism evidence="3">
    <name type="scientific">Thrips palmi</name>
    <name type="common">Melon thrips</name>
    <dbReference type="NCBI Taxonomy" id="161013"/>
    <lineage>
        <taxon>Eukaryota</taxon>
        <taxon>Metazoa</taxon>
        <taxon>Ecdysozoa</taxon>
        <taxon>Arthropoda</taxon>
        <taxon>Hexapoda</taxon>
        <taxon>Insecta</taxon>
        <taxon>Pterygota</taxon>
        <taxon>Neoptera</taxon>
        <taxon>Paraneoptera</taxon>
        <taxon>Thysanoptera</taxon>
        <taxon>Terebrantia</taxon>
        <taxon>Thripoidea</taxon>
        <taxon>Thripidae</taxon>
        <taxon>Thrips</taxon>
    </lineage>
</organism>
<dbReference type="Proteomes" id="UP000515158">
    <property type="component" value="Unplaced"/>
</dbReference>
<protein>
    <submittedName>
        <fullName evidence="3 4">Uncharacterized protein LOC117642060</fullName>
    </submittedName>
</protein>
<dbReference type="RefSeq" id="XP_034235757.1">
    <property type="nucleotide sequence ID" value="XM_034379866.1"/>
</dbReference>
<keyword evidence="1" id="KW-1133">Transmembrane helix</keyword>
<dbReference type="KEGG" id="tpal:117642060"/>
<gene>
    <name evidence="3 4" type="primary">LOC117642060</name>
</gene>
<proteinExistence type="predicted"/>
<dbReference type="GeneID" id="117642060"/>
<feature type="transmembrane region" description="Helical" evidence="1">
    <location>
        <begin position="508"/>
        <end position="529"/>
    </location>
</feature>
<dbReference type="AlphaFoldDB" id="A0A6P8YGS9"/>
<sequence>MAAPEQIFAPVTYIQPQALLGSPADLQLNQTEAEEQDEDEAASDLVNITNPLVLPLLRLAPWPLNMFTSVGNIVHISVRSKRELTSVGEMSKSWFGIMSDSDREKINSMFREMRFKVDSLHTVAKAQTTLVNLTLDRLTTQETLLDRLKNLEAYDFQTMYKTVQSANDFSAIMRLVHAVIAQLRSEVKAFLTAYEFASIDGALSPAFIDASTFADLLKQLSNTLPLGLQLPVPAEPGKVEFYYRTARVTPVITAETLDLNIHIPLVLTTRKFRLYEAAAWPFKINESDLFVVYKPEAKYIAVGADLKSHILLNEADLQLCQSPDTPVCHPSVPFHTKPTCMFALLMSDEKEVARLCEPSFIKNPKPRFTSYRGGHTWAFSLPRPTKISLSDAQGRGLLSNLTKLPRTGLLHIPPFTSAEVDGLLLFSGSSFVSQLDFDDDVVIPDVSVPVPEAFALNTTNRQRIMQAINQLFNTSTQLGIEQGYRLAEIQKALNLPIWDRWTDYLDTYSIVGSVLTVVLLLVITVWLYWKCCRRRVAKAKVVVDTGADLPLIPRYTRPPHV</sequence>
<name>A0A6P8YGS9_THRPL</name>
<evidence type="ECO:0000313" key="2">
    <source>
        <dbReference type="Proteomes" id="UP000515158"/>
    </source>
</evidence>
<dbReference type="InterPro" id="IPR022048">
    <property type="entry name" value="Envelope_fusion-like"/>
</dbReference>
<dbReference type="OrthoDB" id="5986643at2759"/>
<keyword evidence="1" id="KW-0812">Transmembrane</keyword>